<gene>
    <name evidence="2" type="ORF">PCA10_17270</name>
</gene>
<name>S6BEJ2_METRE</name>
<dbReference type="RefSeq" id="WP_016491661.1">
    <property type="nucleotide sequence ID" value="NC_021499.1"/>
</dbReference>
<feature type="chain" id="PRO_5004546213" description="3-phosphoglycerate kinase" evidence="1">
    <location>
        <begin position="19"/>
        <end position="104"/>
    </location>
</feature>
<organism evidence="2 3">
    <name type="scientific">Metapseudomonas resinovorans NBRC 106553</name>
    <dbReference type="NCBI Taxonomy" id="1245471"/>
    <lineage>
        <taxon>Bacteria</taxon>
        <taxon>Pseudomonadati</taxon>
        <taxon>Pseudomonadota</taxon>
        <taxon>Gammaproteobacteria</taxon>
        <taxon>Pseudomonadales</taxon>
        <taxon>Pseudomonadaceae</taxon>
        <taxon>Metapseudomonas</taxon>
    </lineage>
</organism>
<evidence type="ECO:0000256" key="1">
    <source>
        <dbReference type="SAM" id="SignalP"/>
    </source>
</evidence>
<dbReference type="KEGG" id="pre:PCA10_17270"/>
<keyword evidence="1" id="KW-0732">Signal</keyword>
<dbReference type="AlphaFoldDB" id="S6BEJ2"/>
<keyword evidence="3" id="KW-1185">Reference proteome</keyword>
<dbReference type="Proteomes" id="UP000015503">
    <property type="component" value="Chromosome"/>
</dbReference>
<dbReference type="eggNOG" id="ENOG5031GV2">
    <property type="taxonomic scope" value="Bacteria"/>
</dbReference>
<dbReference type="HOGENOM" id="CLU_2247715_0_0_6"/>
<proteinExistence type="predicted"/>
<dbReference type="OrthoDB" id="6920230at2"/>
<evidence type="ECO:0000313" key="2">
    <source>
        <dbReference type="EMBL" id="BAN47459.1"/>
    </source>
</evidence>
<dbReference type="STRING" id="1245471.PCA10_17270"/>
<sequence length="104" mass="11257">MNKLFLVPLMLLPSLAFAFPIDVTKKLNGAEIVYNTTTISSNMAAINIQNVGGTAAQCRVVFVNGPENPRVRNTVVQSGSSSYVTANFNRAVIRLRITLTCNPT</sequence>
<reference evidence="2 3" key="1">
    <citation type="journal article" date="2013" name="Genome Announc.">
        <title>Complete Genome Sequence of the Carbazole Degrader Pseudomonas resinovorans Strain CA10 (NBRC 106553).</title>
        <authorList>
            <person name="Shintani M."/>
            <person name="Hosoyama A."/>
            <person name="Ohji S."/>
            <person name="Tsuchikane K."/>
            <person name="Takarada H."/>
            <person name="Yamazoe A."/>
            <person name="Fujita N."/>
            <person name="Nojiri H."/>
        </authorList>
    </citation>
    <scope>NUCLEOTIDE SEQUENCE [LARGE SCALE GENOMIC DNA]</scope>
    <source>
        <strain evidence="2 3">NBRC 106553</strain>
    </source>
</reference>
<dbReference type="PATRIC" id="fig|1245471.3.peg.1750"/>
<evidence type="ECO:0000313" key="3">
    <source>
        <dbReference type="Proteomes" id="UP000015503"/>
    </source>
</evidence>
<evidence type="ECO:0008006" key="4">
    <source>
        <dbReference type="Google" id="ProtNLM"/>
    </source>
</evidence>
<accession>S6BEJ2</accession>
<protein>
    <recommendedName>
        <fullName evidence="4">3-phosphoglycerate kinase</fullName>
    </recommendedName>
</protein>
<feature type="signal peptide" evidence="1">
    <location>
        <begin position="1"/>
        <end position="18"/>
    </location>
</feature>
<dbReference type="EMBL" id="AP013068">
    <property type="protein sequence ID" value="BAN47459.1"/>
    <property type="molecule type" value="Genomic_DNA"/>
</dbReference>